<evidence type="ECO:0000313" key="1">
    <source>
        <dbReference type="EMBL" id="CFR66429.1"/>
    </source>
</evidence>
<dbReference type="AlphaFoldDB" id="A0A655AV32"/>
<dbReference type="EMBL" id="CGCX01000071">
    <property type="protein sequence ID" value="CFR66429.1"/>
    <property type="molecule type" value="Genomic_DNA"/>
</dbReference>
<organism evidence="2 5">
    <name type="scientific">Mycobacterium tuberculosis</name>
    <dbReference type="NCBI Taxonomy" id="1773"/>
    <lineage>
        <taxon>Bacteria</taxon>
        <taxon>Bacillati</taxon>
        <taxon>Actinomycetota</taxon>
        <taxon>Actinomycetes</taxon>
        <taxon>Mycobacteriales</taxon>
        <taxon>Mycobacteriaceae</taxon>
        <taxon>Mycobacterium</taxon>
        <taxon>Mycobacterium tuberculosis complex</taxon>
    </lineage>
</organism>
<reference evidence="4 5" key="1">
    <citation type="submission" date="2015-03" db="EMBL/GenBank/DDBJ databases">
        <authorList>
            <consortium name="Pathogen Informatics"/>
        </authorList>
    </citation>
    <scope>NUCLEOTIDE SEQUENCE [LARGE SCALE GENOMIC DNA]</scope>
    <source>
        <strain evidence="2 5">Bir 172</strain>
        <strain evidence="3 6">Bir 185</strain>
        <strain evidence="1 4">C09601061</strain>
    </source>
</reference>
<accession>A0A655AV32</accession>
<name>A0A655AV32_MYCTX</name>
<sequence length="59" mass="6746">MWNVSQFRGPTNELTGLEYQPACPPSGITMMIGFPAVRSRMPRKSNVRKSWSVPPPWNR</sequence>
<evidence type="ECO:0000313" key="5">
    <source>
        <dbReference type="Proteomes" id="UP000048948"/>
    </source>
</evidence>
<dbReference type="Proteomes" id="UP000050164">
    <property type="component" value="Unassembled WGS sequence"/>
</dbReference>
<dbReference type="EMBL" id="CNGE01001239">
    <property type="protein sequence ID" value="CKT90163.1"/>
    <property type="molecule type" value="Genomic_DNA"/>
</dbReference>
<evidence type="ECO:0000313" key="3">
    <source>
        <dbReference type="EMBL" id="CKV04211.1"/>
    </source>
</evidence>
<gene>
    <name evidence="1" type="ORF">ERS007657_00349</name>
    <name evidence="2" type="ORF">ERS027646_04262</name>
    <name evidence="3" type="ORF">ERS027659_05325</name>
</gene>
<dbReference type="EMBL" id="CNFT01003543">
    <property type="protein sequence ID" value="CKV04211.1"/>
    <property type="molecule type" value="Genomic_DNA"/>
</dbReference>
<dbReference type="Proteomes" id="UP000046680">
    <property type="component" value="Unassembled WGS sequence"/>
</dbReference>
<proteinExistence type="predicted"/>
<evidence type="ECO:0000313" key="4">
    <source>
        <dbReference type="Proteomes" id="UP000046680"/>
    </source>
</evidence>
<evidence type="ECO:0000313" key="6">
    <source>
        <dbReference type="Proteomes" id="UP000050164"/>
    </source>
</evidence>
<protein>
    <submittedName>
        <fullName evidence="2">Uncharacterized protein</fullName>
    </submittedName>
</protein>
<evidence type="ECO:0000313" key="2">
    <source>
        <dbReference type="EMBL" id="CKT90163.1"/>
    </source>
</evidence>
<dbReference type="Proteomes" id="UP000048948">
    <property type="component" value="Unassembled WGS sequence"/>
</dbReference>